<dbReference type="InterPro" id="IPR027417">
    <property type="entry name" value="P-loop_NTPase"/>
</dbReference>
<name>A0A6J4VRQ0_9BACT</name>
<dbReference type="SMART" id="SM00382">
    <property type="entry name" value="AAA"/>
    <property type="match status" value="1"/>
</dbReference>
<dbReference type="CDD" id="cd03215">
    <property type="entry name" value="ABC_Carb_Monos_II"/>
    <property type="match status" value="1"/>
</dbReference>
<evidence type="ECO:0000259" key="3">
    <source>
        <dbReference type="PROSITE" id="PS50893"/>
    </source>
</evidence>
<dbReference type="Pfam" id="PF00005">
    <property type="entry name" value="ABC_tran"/>
    <property type="match status" value="2"/>
</dbReference>
<accession>A0A6J4VRQ0</accession>
<feature type="domain" description="ABC transporter" evidence="3">
    <location>
        <begin position="256"/>
        <end position="500"/>
    </location>
</feature>
<dbReference type="InterPro" id="IPR003593">
    <property type="entry name" value="AAA+_ATPase"/>
</dbReference>
<dbReference type="InterPro" id="IPR003439">
    <property type="entry name" value="ABC_transporter-like_ATP-bd"/>
</dbReference>
<dbReference type="GO" id="GO:0016887">
    <property type="term" value="F:ATP hydrolysis activity"/>
    <property type="evidence" value="ECO:0007669"/>
    <property type="project" value="InterPro"/>
</dbReference>
<dbReference type="PANTHER" id="PTHR43790">
    <property type="entry name" value="CARBOHYDRATE TRANSPORT ATP-BINDING PROTEIN MG119-RELATED"/>
    <property type="match status" value="1"/>
</dbReference>
<dbReference type="PROSITE" id="PS00211">
    <property type="entry name" value="ABC_TRANSPORTER_1"/>
    <property type="match status" value="1"/>
</dbReference>
<dbReference type="CDD" id="cd03216">
    <property type="entry name" value="ABC_Carb_Monos_I"/>
    <property type="match status" value="1"/>
</dbReference>
<proteinExistence type="predicted"/>
<evidence type="ECO:0000256" key="2">
    <source>
        <dbReference type="ARBA" id="ARBA00022840"/>
    </source>
</evidence>
<dbReference type="GO" id="GO:0005524">
    <property type="term" value="F:ATP binding"/>
    <property type="evidence" value="ECO:0007669"/>
    <property type="project" value="UniProtKB-KW"/>
</dbReference>
<keyword evidence="1" id="KW-0547">Nucleotide-binding</keyword>
<dbReference type="AlphaFoldDB" id="A0A6J4VRQ0"/>
<evidence type="ECO:0000256" key="1">
    <source>
        <dbReference type="ARBA" id="ARBA00022741"/>
    </source>
</evidence>
<dbReference type="Gene3D" id="3.40.50.300">
    <property type="entry name" value="P-loop containing nucleotide triphosphate hydrolases"/>
    <property type="match status" value="2"/>
</dbReference>
<organism evidence="4">
    <name type="scientific">uncultured Thermomicrobiales bacterium</name>
    <dbReference type="NCBI Taxonomy" id="1645740"/>
    <lineage>
        <taxon>Bacteria</taxon>
        <taxon>Pseudomonadati</taxon>
        <taxon>Thermomicrobiota</taxon>
        <taxon>Thermomicrobia</taxon>
        <taxon>Thermomicrobiales</taxon>
        <taxon>environmental samples</taxon>
    </lineage>
</organism>
<gene>
    <name evidence="4" type="ORF">AVDCRST_MAG59-4802</name>
</gene>
<dbReference type="InterPro" id="IPR050107">
    <property type="entry name" value="ABC_carbohydrate_import_ATPase"/>
</dbReference>
<dbReference type="EMBL" id="CADCWF010000346">
    <property type="protein sequence ID" value="CAA9581277.1"/>
    <property type="molecule type" value="Genomic_DNA"/>
</dbReference>
<sequence length="519" mass="55035">MRSVSKHFGPTVANDAVDFAASWGEVHALIGENGAGKSTLMSILAGLYRPDAGTLGVAGEPVRFRSPRDAIRHGVGMVYQHFMLVEPFTVAENVLLGARDRGVVLDTRSVEADLSRLGERYGLAVDPRAPVWHLGVGERQRVEVLRLLLLGARILVFDEPTAVLTPQEARSLIATLRALAAEGFCVVFISHKLDEVLAVADRITVMRRGRVAATTTPAETDRRALARMMVGRELAAFVEHPAEEPHETVPAGNVALRVRGLRARGDNGLEALAGVDLEVRAGETLGIAGVAGNGQRELAETIVGLRPTAGGSVHIGGRDLTDKGCSAVARTGVAHIPEDRLATGLVGSLDVSENAILRDYRRPPLARGPFLVGRAVAAFTDRLIHGHDVKTPSRWAKVRTLSGGNQQKLLLARELAGDPAVIVAVHPTRGVDIGATEAIHGSLRAQRCRGAATLLIGEDLDELLALCDRIAVLYEGRVVGELPARGADLERLGLLMAGIQEATASGATAADRPPVVLRG</sequence>
<dbReference type="InterPro" id="IPR017871">
    <property type="entry name" value="ABC_transporter-like_CS"/>
</dbReference>
<evidence type="ECO:0000313" key="4">
    <source>
        <dbReference type="EMBL" id="CAA9581277.1"/>
    </source>
</evidence>
<dbReference type="PANTHER" id="PTHR43790:SF4">
    <property type="entry name" value="GUANOSINE IMPORT ATP-BINDING PROTEIN NUPO"/>
    <property type="match status" value="1"/>
</dbReference>
<feature type="domain" description="ABC transporter" evidence="3">
    <location>
        <begin position="1"/>
        <end position="233"/>
    </location>
</feature>
<dbReference type="SUPFAM" id="SSF52540">
    <property type="entry name" value="P-loop containing nucleoside triphosphate hydrolases"/>
    <property type="match status" value="2"/>
</dbReference>
<reference evidence="4" key="1">
    <citation type="submission" date="2020-02" db="EMBL/GenBank/DDBJ databases">
        <authorList>
            <person name="Meier V. D."/>
        </authorList>
    </citation>
    <scope>NUCLEOTIDE SEQUENCE</scope>
    <source>
        <strain evidence="4">AVDCRST_MAG59</strain>
    </source>
</reference>
<keyword evidence="2 4" id="KW-0067">ATP-binding</keyword>
<dbReference type="PROSITE" id="PS50893">
    <property type="entry name" value="ABC_TRANSPORTER_2"/>
    <property type="match status" value="2"/>
</dbReference>
<protein>
    <submittedName>
        <fullName evidence="4">Ribose ABC transport system, ATP-binding protein RbsA</fullName>
    </submittedName>
</protein>